<dbReference type="InterPro" id="IPR011006">
    <property type="entry name" value="CheY-like_superfamily"/>
</dbReference>
<dbReference type="InterPro" id="IPR000014">
    <property type="entry name" value="PAS"/>
</dbReference>
<feature type="domain" description="PAC" evidence="8">
    <location>
        <begin position="364"/>
        <end position="416"/>
    </location>
</feature>
<dbReference type="InterPro" id="IPR001633">
    <property type="entry name" value="EAL_dom"/>
</dbReference>
<evidence type="ECO:0000313" key="12">
    <source>
        <dbReference type="Proteomes" id="UP000305881"/>
    </source>
</evidence>
<dbReference type="Pfam" id="PF00563">
    <property type="entry name" value="EAL"/>
    <property type="match status" value="1"/>
</dbReference>
<dbReference type="InterPro" id="IPR000700">
    <property type="entry name" value="PAS-assoc_C"/>
</dbReference>
<dbReference type="FunFam" id="3.20.20.450:FF:000001">
    <property type="entry name" value="Cyclic di-GMP phosphodiesterase yahA"/>
    <property type="match status" value="1"/>
</dbReference>
<dbReference type="InterPro" id="IPR035919">
    <property type="entry name" value="EAL_sf"/>
</dbReference>
<keyword evidence="5" id="KW-0597">Phosphoprotein</keyword>
<dbReference type="Gene3D" id="3.40.50.2300">
    <property type="match status" value="1"/>
</dbReference>
<dbReference type="GO" id="GO:0071111">
    <property type="term" value="F:cyclic-guanylate-specific phosphodiesterase activity"/>
    <property type="evidence" value="ECO:0007669"/>
    <property type="project" value="UniProtKB-EC"/>
</dbReference>
<dbReference type="SMART" id="SM00267">
    <property type="entry name" value="GGDEF"/>
    <property type="match status" value="1"/>
</dbReference>
<dbReference type="SMART" id="SM00448">
    <property type="entry name" value="REC"/>
    <property type="match status" value="1"/>
</dbReference>
<accession>A0A4P9UQ27</accession>
<comment type="cofactor">
    <cofactor evidence="1">
        <name>Mg(2+)</name>
        <dbReference type="ChEBI" id="CHEBI:18420"/>
    </cofactor>
</comment>
<dbReference type="Gene3D" id="3.30.70.270">
    <property type="match status" value="1"/>
</dbReference>
<evidence type="ECO:0000256" key="3">
    <source>
        <dbReference type="ARBA" id="ARBA00022636"/>
    </source>
</evidence>
<dbReference type="KEGG" id="mbur:EQU24_10760"/>
<gene>
    <name evidence="11" type="ORF">EQU24_10760</name>
</gene>
<evidence type="ECO:0000256" key="5">
    <source>
        <dbReference type="PROSITE-ProRule" id="PRU00169"/>
    </source>
</evidence>
<dbReference type="NCBIfam" id="TIGR00254">
    <property type="entry name" value="GGDEF"/>
    <property type="match status" value="1"/>
</dbReference>
<dbReference type="FunFam" id="3.30.70.270:FF:000001">
    <property type="entry name" value="Diguanylate cyclase domain protein"/>
    <property type="match status" value="1"/>
</dbReference>
<dbReference type="GO" id="GO:0071732">
    <property type="term" value="P:cellular response to nitric oxide"/>
    <property type="evidence" value="ECO:0007669"/>
    <property type="project" value="UniProtKB-ARBA"/>
</dbReference>
<dbReference type="InterPro" id="IPR043128">
    <property type="entry name" value="Rev_trsase/Diguanyl_cyclase"/>
</dbReference>
<dbReference type="Proteomes" id="UP000305881">
    <property type="component" value="Chromosome"/>
</dbReference>
<dbReference type="SMART" id="SM00091">
    <property type="entry name" value="PAS"/>
    <property type="match status" value="1"/>
</dbReference>
<evidence type="ECO:0000259" key="9">
    <source>
        <dbReference type="PROSITE" id="PS50883"/>
    </source>
</evidence>
<protein>
    <recommendedName>
        <fullName evidence="2">cyclic-guanylate-specific phosphodiesterase</fullName>
        <ecNumber evidence="2">3.1.4.52</ecNumber>
    </recommendedName>
</protein>
<dbReference type="CDD" id="cd00130">
    <property type="entry name" value="PAS"/>
    <property type="match status" value="2"/>
</dbReference>
<dbReference type="GO" id="GO:0000160">
    <property type="term" value="P:phosphorelay signal transduction system"/>
    <property type="evidence" value="ECO:0007669"/>
    <property type="project" value="InterPro"/>
</dbReference>
<feature type="domain" description="EAL" evidence="9">
    <location>
        <begin position="590"/>
        <end position="844"/>
    </location>
</feature>
<dbReference type="RefSeq" id="WP_017839499.1">
    <property type="nucleotide sequence ID" value="NZ_CP035467.1"/>
</dbReference>
<evidence type="ECO:0000259" key="6">
    <source>
        <dbReference type="PROSITE" id="PS50110"/>
    </source>
</evidence>
<dbReference type="NCBIfam" id="TIGR00229">
    <property type="entry name" value="sensory_box"/>
    <property type="match status" value="1"/>
</dbReference>
<dbReference type="Gene3D" id="3.30.450.20">
    <property type="entry name" value="PAS domain"/>
    <property type="match status" value="2"/>
</dbReference>
<name>A0A4P9UQ27_METBY</name>
<dbReference type="PROSITE" id="PS50887">
    <property type="entry name" value="GGDEF"/>
    <property type="match status" value="1"/>
</dbReference>
<evidence type="ECO:0000256" key="1">
    <source>
        <dbReference type="ARBA" id="ARBA00001946"/>
    </source>
</evidence>
<feature type="modified residue" description="4-aspartylphosphate" evidence="5">
    <location>
        <position position="68"/>
    </location>
</feature>
<dbReference type="PROSITE" id="PS50883">
    <property type="entry name" value="EAL"/>
    <property type="match status" value="1"/>
</dbReference>
<dbReference type="SUPFAM" id="SSF52172">
    <property type="entry name" value="CheY-like"/>
    <property type="match status" value="1"/>
</dbReference>
<dbReference type="InterPro" id="IPR000160">
    <property type="entry name" value="GGDEF_dom"/>
</dbReference>
<dbReference type="SMART" id="SM00052">
    <property type="entry name" value="EAL"/>
    <property type="match status" value="1"/>
</dbReference>
<feature type="domain" description="PAS" evidence="7">
    <location>
        <begin position="291"/>
        <end position="336"/>
    </location>
</feature>
<comment type="catalytic activity">
    <reaction evidence="4">
        <text>3',3'-c-di-GMP + H2O = 5'-phosphoguanylyl(3'-&gt;5')guanosine + H(+)</text>
        <dbReference type="Rhea" id="RHEA:24902"/>
        <dbReference type="ChEBI" id="CHEBI:15377"/>
        <dbReference type="ChEBI" id="CHEBI:15378"/>
        <dbReference type="ChEBI" id="CHEBI:58754"/>
        <dbReference type="ChEBI" id="CHEBI:58805"/>
        <dbReference type="EC" id="3.1.4.52"/>
    </reaction>
    <physiologicalReaction direction="left-to-right" evidence="4">
        <dbReference type="Rhea" id="RHEA:24903"/>
    </physiologicalReaction>
</comment>
<evidence type="ECO:0000259" key="7">
    <source>
        <dbReference type="PROSITE" id="PS50112"/>
    </source>
</evidence>
<dbReference type="SMART" id="SM00086">
    <property type="entry name" value="PAC"/>
    <property type="match status" value="2"/>
</dbReference>
<evidence type="ECO:0000313" key="11">
    <source>
        <dbReference type="EMBL" id="QCW82663.1"/>
    </source>
</evidence>
<dbReference type="EMBL" id="CP035467">
    <property type="protein sequence ID" value="QCW82663.1"/>
    <property type="molecule type" value="Genomic_DNA"/>
</dbReference>
<feature type="domain" description="Response regulatory" evidence="6">
    <location>
        <begin position="19"/>
        <end position="133"/>
    </location>
</feature>
<dbReference type="SUPFAM" id="SSF55785">
    <property type="entry name" value="PYP-like sensor domain (PAS domain)"/>
    <property type="match status" value="2"/>
</dbReference>
<dbReference type="Pfam" id="PF00072">
    <property type="entry name" value="Response_reg"/>
    <property type="match status" value="1"/>
</dbReference>
<evidence type="ECO:0000259" key="10">
    <source>
        <dbReference type="PROSITE" id="PS50887"/>
    </source>
</evidence>
<dbReference type="PANTHER" id="PTHR44757:SF2">
    <property type="entry name" value="BIOFILM ARCHITECTURE MAINTENANCE PROTEIN MBAA"/>
    <property type="match status" value="1"/>
</dbReference>
<sequence length="849" mass="96454">MNMTTRNEDPDQVYLKSLTVLYVEDEDDIRDQLKLFLTRRCRRVYIAANGKKGLEAFQKYQPDIVITDILMPIMDGLKMGEHIKEIRPNIPLIVITAFEEPRYFHRAIELGVHQYVNKPVKLDILEDALIKSARILRAEAALKEVEERYRLLFKLSHIAISVADADHHHISQTLIVKPSDHKQAFEGTLVDCNEAFLALLGYESLTALQLRAENILGLISEESAVLLLHAVQQEVLVRGFSSEFELELKSINQTPVPVLAQLIMRYSETGEPMEVWIIMRDIREQRKAEQSLRLSAKVFESSRDAIIITDSQNKIISTNQAFTQIIGYTQEEVIGKDPKIFQSGRHEQAFYQELWSTLNLTGYWQGEIWNRRKKGEVFPEWISISAINNSKGEIVNYVAIFSDITDIKQAEANIEFLANYDPLTELPNRRLFIDRLDQAIKTANREKTKAAVLFFDLDHFKNINDSLGHGIGDQMLIEVASRLEGCMREVDCVSRLSGDEFAAVISDLHDIGNVITVAQKIVGSMRLPFKINDYELHMTISIGISVYPNDGKDFETLLKNADTAMYCAKKNGRDNFEFFSSSMSTQALERLSLENSLRKAVENNELKLHYQPQVAIESGKIVGMEALLRWPHKDLGIISPAKFIPLAEENGLIIPIGKWVLNEACRQNKTWQEQGLMSIPVAVNLSALQFRQSNFLEIVQEALTISQLKPCFLELELTESLLMDCSEYSVRLLKTLRQMGVQLSIDDFGTGYSSLTYLRRFPISKLKIDRSFCQNLPDDSNNSAITRAIISLGHELGLSVIAEGVEETRQLNFLEAQQCDLIQGYLYSKPLDAEEMQKLLGSVDVLPKV</sequence>
<keyword evidence="3" id="KW-0973">c-di-GMP</keyword>
<dbReference type="Pfam" id="PF00990">
    <property type="entry name" value="GGDEF"/>
    <property type="match status" value="1"/>
</dbReference>
<dbReference type="InterPro" id="IPR052155">
    <property type="entry name" value="Biofilm_reg_signaling"/>
</dbReference>
<evidence type="ECO:0000259" key="8">
    <source>
        <dbReference type="PROSITE" id="PS50113"/>
    </source>
</evidence>
<evidence type="ECO:0000256" key="4">
    <source>
        <dbReference type="ARBA" id="ARBA00051114"/>
    </source>
</evidence>
<dbReference type="PANTHER" id="PTHR44757">
    <property type="entry name" value="DIGUANYLATE CYCLASE DGCP"/>
    <property type="match status" value="1"/>
</dbReference>
<dbReference type="EC" id="3.1.4.52" evidence="2"/>
<feature type="domain" description="GGDEF" evidence="10">
    <location>
        <begin position="448"/>
        <end position="581"/>
    </location>
</feature>
<dbReference type="AlphaFoldDB" id="A0A4P9UQ27"/>
<dbReference type="CDD" id="cd01948">
    <property type="entry name" value="EAL"/>
    <property type="match status" value="1"/>
</dbReference>
<dbReference type="InterPro" id="IPR029787">
    <property type="entry name" value="Nucleotide_cyclase"/>
</dbReference>
<dbReference type="PROSITE" id="PS50110">
    <property type="entry name" value="RESPONSE_REGULATORY"/>
    <property type="match status" value="1"/>
</dbReference>
<reference evidence="12" key="1">
    <citation type="journal article" date="2019" name="J. Bacteriol.">
        <title>A Mutagenic Screen Identifies a TonB-Dependent Receptor Required for the Lanthanide Metal Switch in the Type I Methanotroph 'Methylotuvimicrobium buryatense' 5GB1C.</title>
        <authorList>
            <person name="Groom J.D."/>
            <person name="Ford S.M."/>
            <person name="Pesesky M.W."/>
            <person name="Lidstrom M.E."/>
        </authorList>
    </citation>
    <scope>NUCLEOTIDE SEQUENCE [LARGE SCALE GENOMIC DNA]</scope>
    <source>
        <strain evidence="12">5GB1C</strain>
    </source>
</reference>
<dbReference type="PROSITE" id="PS50112">
    <property type="entry name" value="PAS"/>
    <property type="match status" value="1"/>
</dbReference>
<feature type="domain" description="PAC" evidence="8">
    <location>
        <begin position="242"/>
        <end position="294"/>
    </location>
</feature>
<proteinExistence type="predicted"/>
<dbReference type="SUPFAM" id="SSF55073">
    <property type="entry name" value="Nucleotide cyclase"/>
    <property type="match status" value="1"/>
</dbReference>
<dbReference type="OrthoDB" id="5571542at2"/>
<dbReference type="InterPro" id="IPR001610">
    <property type="entry name" value="PAC"/>
</dbReference>
<evidence type="ECO:0000256" key="2">
    <source>
        <dbReference type="ARBA" id="ARBA00012282"/>
    </source>
</evidence>
<dbReference type="Gene3D" id="3.20.20.450">
    <property type="entry name" value="EAL domain"/>
    <property type="match status" value="1"/>
</dbReference>
<keyword evidence="12" id="KW-1185">Reference proteome</keyword>
<dbReference type="InterPro" id="IPR035965">
    <property type="entry name" value="PAS-like_dom_sf"/>
</dbReference>
<dbReference type="CDD" id="cd17536">
    <property type="entry name" value="REC_YesN-like"/>
    <property type="match status" value="1"/>
</dbReference>
<dbReference type="InterPro" id="IPR001789">
    <property type="entry name" value="Sig_transdc_resp-reg_receiver"/>
</dbReference>
<dbReference type="Pfam" id="PF13426">
    <property type="entry name" value="PAS_9"/>
    <property type="match status" value="2"/>
</dbReference>
<organism evidence="11 12">
    <name type="scientific">Methylotuvimicrobium buryatense</name>
    <name type="common">Methylomicrobium buryatense</name>
    <dbReference type="NCBI Taxonomy" id="95641"/>
    <lineage>
        <taxon>Bacteria</taxon>
        <taxon>Pseudomonadati</taxon>
        <taxon>Pseudomonadota</taxon>
        <taxon>Gammaproteobacteria</taxon>
        <taxon>Methylococcales</taxon>
        <taxon>Methylococcaceae</taxon>
        <taxon>Methylotuvimicrobium</taxon>
    </lineage>
</organism>
<dbReference type="STRING" id="675511.GCA_000341735_00881"/>
<dbReference type="CDD" id="cd01949">
    <property type="entry name" value="GGDEF"/>
    <property type="match status" value="1"/>
</dbReference>
<dbReference type="SUPFAM" id="SSF141868">
    <property type="entry name" value="EAL domain-like"/>
    <property type="match status" value="1"/>
</dbReference>
<dbReference type="PROSITE" id="PS50113">
    <property type="entry name" value="PAC"/>
    <property type="match status" value="2"/>
</dbReference>